<protein>
    <submittedName>
        <fullName evidence="11">Histidine kinase</fullName>
    </submittedName>
</protein>
<dbReference type="RefSeq" id="WP_269882235.1">
    <property type="nucleotide sequence ID" value="NZ_JAQAGZ010000009.1"/>
</dbReference>
<feature type="domain" description="HAMP" evidence="10">
    <location>
        <begin position="290"/>
        <end position="342"/>
    </location>
</feature>
<feature type="transmembrane region" description="Helical" evidence="9">
    <location>
        <begin position="268"/>
        <end position="294"/>
    </location>
</feature>
<proteinExistence type="predicted"/>
<keyword evidence="3" id="KW-0597">Phosphoprotein</keyword>
<dbReference type="SUPFAM" id="SSF55874">
    <property type="entry name" value="ATPase domain of HSP90 chaperone/DNA topoisomerase II/histidine kinase"/>
    <property type="match status" value="1"/>
</dbReference>
<dbReference type="Pfam" id="PF06580">
    <property type="entry name" value="His_kinase"/>
    <property type="match status" value="1"/>
</dbReference>
<dbReference type="InterPro" id="IPR003594">
    <property type="entry name" value="HATPase_dom"/>
</dbReference>
<dbReference type="InterPro" id="IPR003660">
    <property type="entry name" value="HAMP_dom"/>
</dbReference>
<dbReference type="InterPro" id="IPR033479">
    <property type="entry name" value="dCache_1"/>
</dbReference>
<dbReference type="EMBL" id="JAQAGZ010000009">
    <property type="protein sequence ID" value="MCZ8513711.1"/>
    <property type="molecule type" value="Genomic_DNA"/>
</dbReference>
<evidence type="ECO:0000256" key="8">
    <source>
        <dbReference type="ARBA" id="ARBA00023136"/>
    </source>
</evidence>
<dbReference type="CDD" id="cd12912">
    <property type="entry name" value="PDC2_MCP_like"/>
    <property type="match status" value="1"/>
</dbReference>
<keyword evidence="12" id="KW-1185">Reference proteome</keyword>
<evidence type="ECO:0000256" key="5">
    <source>
        <dbReference type="ARBA" id="ARBA00022692"/>
    </source>
</evidence>
<dbReference type="InterPro" id="IPR036890">
    <property type="entry name" value="HATPase_C_sf"/>
</dbReference>
<name>A0ABT4QAB1_9BACL</name>
<reference evidence="11 12" key="1">
    <citation type="submission" date="2022-12" db="EMBL/GenBank/DDBJ databases">
        <title>Draft genome sequence of Paenibacillus sp. dW9.</title>
        <authorList>
            <person name="Choi E.-W."/>
            <person name="Kim D.-U."/>
        </authorList>
    </citation>
    <scope>NUCLEOTIDE SEQUENCE [LARGE SCALE GENOMIC DNA]</scope>
    <source>
        <strain evidence="12">dW9</strain>
    </source>
</reference>
<dbReference type="InterPro" id="IPR050640">
    <property type="entry name" value="Bact_2-comp_sensor_kinase"/>
</dbReference>
<comment type="subcellular location">
    <subcellularLocation>
        <location evidence="1">Cell membrane</location>
        <topology evidence="1">Multi-pass membrane protein</topology>
    </subcellularLocation>
</comment>
<comment type="caution">
    <text evidence="11">The sequence shown here is derived from an EMBL/GenBank/DDBJ whole genome shotgun (WGS) entry which is preliminary data.</text>
</comment>
<evidence type="ECO:0000256" key="3">
    <source>
        <dbReference type="ARBA" id="ARBA00022553"/>
    </source>
</evidence>
<dbReference type="SUPFAM" id="SSF158472">
    <property type="entry name" value="HAMP domain-like"/>
    <property type="match status" value="1"/>
</dbReference>
<dbReference type="Gene3D" id="6.10.340.10">
    <property type="match status" value="1"/>
</dbReference>
<evidence type="ECO:0000256" key="2">
    <source>
        <dbReference type="ARBA" id="ARBA00022475"/>
    </source>
</evidence>
<dbReference type="SMART" id="SM00304">
    <property type="entry name" value="HAMP"/>
    <property type="match status" value="1"/>
</dbReference>
<dbReference type="Pfam" id="PF00672">
    <property type="entry name" value="HAMP"/>
    <property type="match status" value="1"/>
</dbReference>
<evidence type="ECO:0000256" key="7">
    <source>
        <dbReference type="ARBA" id="ARBA00022989"/>
    </source>
</evidence>
<dbReference type="Pfam" id="PF02518">
    <property type="entry name" value="HATPase_c"/>
    <property type="match status" value="1"/>
</dbReference>
<keyword evidence="7 9" id="KW-1133">Transmembrane helix</keyword>
<keyword evidence="8 9" id="KW-0472">Membrane</keyword>
<evidence type="ECO:0000313" key="12">
    <source>
        <dbReference type="Proteomes" id="UP001527882"/>
    </source>
</evidence>
<dbReference type="PROSITE" id="PS50885">
    <property type="entry name" value="HAMP"/>
    <property type="match status" value="1"/>
</dbReference>
<dbReference type="CDD" id="cd06225">
    <property type="entry name" value="HAMP"/>
    <property type="match status" value="1"/>
</dbReference>
<evidence type="ECO:0000256" key="1">
    <source>
        <dbReference type="ARBA" id="ARBA00004651"/>
    </source>
</evidence>
<accession>A0ABT4QAB1</accession>
<evidence type="ECO:0000313" key="11">
    <source>
        <dbReference type="EMBL" id="MCZ8513711.1"/>
    </source>
</evidence>
<dbReference type="Gene3D" id="3.30.565.10">
    <property type="entry name" value="Histidine kinase-like ATPase, C-terminal domain"/>
    <property type="match status" value="1"/>
</dbReference>
<dbReference type="SMART" id="SM00387">
    <property type="entry name" value="HATPase_c"/>
    <property type="match status" value="1"/>
</dbReference>
<evidence type="ECO:0000256" key="6">
    <source>
        <dbReference type="ARBA" id="ARBA00022777"/>
    </source>
</evidence>
<keyword evidence="6 11" id="KW-0418">Kinase</keyword>
<organism evidence="11 12">
    <name type="scientific">Paenibacillus gyeongsangnamensis</name>
    <dbReference type="NCBI Taxonomy" id="3388067"/>
    <lineage>
        <taxon>Bacteria</taxon>
        <taxon>Bacillati</taxon>
        <taxon>Bacillota</taxon>
        <taxon>Bacilli</taxon>
        <taxon>Bacillales</taxon>
        <taxon>Paenibacillaceae</taxon>
        <taxon>Paenibacillus</taxon>
    </lineage>
</organism>
<dbReference type="InterPro" id="IPR010559">
    <property type="entry name" value="Sig_transdc_His_kin_internal"/>
</dbReference>
<keyword evidence="4" id="KW-0808">Transferase</keyword>
<evidence type="ECO:0000259" key="10">
    <source>
        <dbReference type="PROSITE" id="PS50885"/>
    </source>
</evidence>
<dbReference type="PANTHER" id="PTHR34220:SF7">
    <property type="entry name" value="SENSOR HISTIDINE KINASE YPDA"/>
    <property type="match status" value="1"/>
</dbReference>
<gene>
    <name evidence="11" type="ORF">O9H85_14975</name>
</gene>
<evidence type="ECO:0000256" key="9">
    <source>
        <dbReference type="SAM" id="Phobius"/>
    </source>
</evidence>
<dbReference type="Pfam" id="PF02743">
    <property type="entry name" value="dCache_1"/>
    <property type="match status" value="1"/>
</dbReference>
<evidence type="ECO:0000256" key="4">
    <source>
        <dbReference type="ARBA" id="ARBA00022679"/>
    </source>
</evidence>
<dbReference type="Gene3D" id="3.30.450.20">
    <property type="entry name" value="PAS domain"/>
    <property type="match status" value="1"/>
</dbReference>
<keyword evidence="5 9" id="KW-0812">Transmembrane</keyword>
<sequence length="570" mass="65191">MAISKQTIEEQASASNLKTLSLISEKLNIMASDVSAISNIYFSNDDLRVMLMGNWGTGAYEESAKKRFLTKIIINYKYAYTWLEYYTSIFGLNGFELHTFYDGSRIGIDSLTKESWYEEAVRQNGGIVWVSDPSTKLIPTVDEGHFVSAIRVLKDFESGKLLGLLMINVNESFLYKQYAYTVQDYDRLFLVDGKGTIISAPDKSLIHQNIGNTEYYKQILRNDKGNFISKIDNNRMLVTYHTVDKTGWTIIAFTSLDKLLNNIYKVQFLNLVVFVIVLLLSVIVSYFIAIRLSVPVKRLYNSMKKVEMGDLSERSDVKGEDEIGELAQKFNRMVARIEELRDRVLLEQEMKRRSELQSLQSQINTHFLYNTLASIRYMLLTESVEKVDSIIIALVKLLKKTLTDESEYIPIGEEIENLKNYVYIQTVRQNGKLHVAFDIDDRILHYKTLKLLFQPIVENAIFHGVEPKEGSGSVIVKGWMEEGEIWFRITDDGIGIEGDDGSEEGEITSSVLGFVNGLGLRNVVHRISLHFGDPYCVKIYRPKLGGTTVLLRLPVFMKAEELKRNEHLSR</sequence>
<dbReference type="GO" id="GO:0016301">
    <property type="term" value="F:kinase activity"/>
    <property type="evidence" value="ECO:0007669"/>
    <property type="project" value="UniProtKB-KW"/>
</dbReference>
<keyword evidence="2" id="KW-1003">Cell membrane</keyword>
<dbReference type="PANTHER" id="PTHR34220">
    <property type="entry name" value="SENSOR HISTIDINE KINASE YPDA"/>
    <property type="match status" value="1"/>
</dbReference>
<dbReference type="Proteomes" id="UP001527882">
    <property type="component" value="Unassembled WGS sequence"/>
</dbReference>